<accession>A0ACC1HAK6</accession>
<proteinExistence type="predicted"/>
<feature type="non-terminal residue" evidence="1">
    <location>
        <position position="294"/>
    </location>
</feature>
<gene>
    <name evidence="1" type="primary">GDH2_3</name>
    <name evidence="1" type="ORF">EV182_007352</name>
</gene>
<reference evidence="1" key="1">
    <citation type="submission" date="2022-06" db="EMBL/GenBank/DDBJ databases">
        <title>Phylogenomic reconstructions and comparative analyses of Kickxellomycotina fungi.</title>
        <authorList>
            <person name="Reynolds N.K."/>
            <person name="Stajich J.E."/>
            <person name="Barry K."/>
            <person name="Grigoriev I.V."/>
            <person name="Crous P."/>
            <person name="Smith M.E."/>
        </authorList>
    </citation>
    <scope>NUCLEOTIDE SEQUENCE</scope>
    <source>
        <strain evidence="1">RSA 2271</strain>
    </source>
</reference>
<protein>
    <submittedName>
        <fullName evidence="1">NAD-dependent glutamate dehydrogenase</fullName>
        <ecNumber evidence="1">1.4.1.2</ecNumber>
    </submittedName>
</protein>
<comment type="caution">
    <text evidence="1">The sequence shown here is derived from an EMBL/GenBank/DDBJ whole genome shotgun (WGS) entry which is preliminary data.</text>
</comment>
<evidence type="ECO:0000313" key="1">
    <source>
        <dbReference type="EMBL" id="KAJ1671973.1"/>
    </source>
</evidence>
<organism evidence="1 2">
    <name type="scientific">Spiromyces aspiralis</name>
    <dbReference type="NCBI Taxonomy" id="68401"/>
    <lineage>
        <taxon>Eukaryota</taxon>
        <taxon>Fungi</taxon>
        <taxon>Fungi incertae sedis</taxon>
        <taxon>Zoopagomycota</taxon>
        <taxon>Kickxellomycotina</taxon>
        <taxon>Kickxellomycetes</taxon>
        <taxon>Kickxellales</taxon>
        <taxon>Kickxellaceae</taxon>
        <taxon>Spiromyces</taxon>
    </lineage>
</organism>
<keyword evidence="1" id="KW-0560">Oxidoreductase</keyword>
<dbReference type="EC" id="1.4.1.2" evidence="1"/>
<name>A0ACC1HAK6_9FUNG</name>
<evidence type="ECO:0000313" key="2">
    <source>
        <dbReference type="Proteomes" id="UP001145114"/>
    </source>
</evidence>
<sequence>MVDKEFLDISTPECAYRVESYRSRGTVYDKSQSTLRAYFVTKCCFPEQPPATTTTTNSSDTDESTPVDLNAISDVAFLAKATDSTKSLYASIIAKVLNRTGPVIHCQQISASGEFRLVIGYRQRSTQSFLSGMSDLYHYYHFYSSRKYVEQFANGVTILCLYLSPVNPTDEARAANAIRHITREASLLYCLPITPFQTLFKRHQVSVQEMMYGYVGWVFVQHFINRLGSEYATLIRLLNTDDPAHLEVLGNLKKRLRQETFTREYLLEIILCHTRLLKLLYRDFSRIHAQNFAA</sequence>
<keyword evidence="2" id="KW-1185">Reference proteome</keyword>
<dbReference type="EMBL" id="JAMZIH010008510">
    <property type="protein sequence ID" value="KAJ1671973.1"/>
    <property type="molecule type" value="Genomic_DNA"/>
</dbReference>
<dbReference type="Proteomes" id="UP001145114">
    <property type="component" value="Unassembled WGS sequence"/>
</dbReference>